<sequence>VDGTATSYVGVARLLLDENVEPVEFLRDLDSSDVMRFVTHQCHVRNASYVACGLRSFLHYCHLSGLTPSSLSGAIPSVASWRLATLPTGPSIDEVHLLLACCDRDTTTGVRDVAVLTLLARLGLRAGEVAAMQLGDLDWRRAEMVVRGKGARLDTLPLP</sequence>
<keyword evidence="1" id="KW-0233">DNA recombination</keyword>
<evidence type="ECO:0000313" key="3">
    <source>
        <dbReference type="EMBL" id="EQD44396.1"/>
    </source>
</evidence>
<dbReference type="SUPFAM" id="SSF56349">
    <property type="entry name" value="DNA breaking-rejoining enzymes"/>
    <property type="match status" value="1"/>
</dbReference>
<reference evidence="3" key="2">
    <citation type="journal article" date="2014" name="ISME J.">
        <title>Microbial stratification in low pH oxic and suboxic macroscopic growths along an acid mine drainage.</title>
        <authorList>
            <person name="Mendez-Garcia C."/>
            <person name="Mesa V."/>
            <person name="Sprenger R.R."/>
            <person name="Richter M."/>
            <person name="Diez M.S."/>
            <person name="Solano J."/>
            <person name="Bargiela R."/>
            <person name="Golyshina O.V."/>
            <person name="Manteca A."/>
            <person name="Ramos J.L."/>
            <person name="Gallego J.R."/>
            <person name="Llorente I."/>
            <person name="Martins Dos Santos V.A."/>
            <person name="Jensen O.N."/>
            <person name="Pelaez A.I."/>
            <person name="Sanchez J."/>
            <person name="Ferrer M."/>
        </authorList>
    </citation>
    <scope>NUCLEOTIDE SEQUENCE</scope>
</reference>
<dbReference type="Gene3D" id="1.10.443.10">
    <property type="entry name" value="Intergrase catalytic core"/>
    <property type="match status" value="1"/>
</dbReference>
<feature type="non-terminal residue" evidence="3">
    <location>
        <position position="1"/>
    </location>
</feature>
<dbReference type="InterPro" id="IPR013762">
    <property type="entry name" value="Integrase-like_cat_sf"/>
</dbReference>
<gene>
    <name evidence="3" type="ORF">B1B_13542</name>
</gene>
<dbReference type="InterPro" id="IPR011010">
    <property type="entry name" value="DNA_brk_join_enz"/>
</dbReference>
<feature type="non-terminal residue" evidence="3">
    <location>
        <position position="159"/>
    </location>
</feature>
<dbReference type="GO" id="GO:0015074">
    <property type="term" value="P:DNA integration"/>
    <property type="evidence" value="ECO:0007669"/>
    <property type="project" value="InterPro"/>
</dbReference>
<dbReference type="PROSITE" id="PS51898">
    <property type="entry name" value="TYR_RECOMBINASE"/>
    <property type="match status" value="1"/>
</dbReference>
<protein>
    <submittedName>
        <fullName evidence="3">Integrase/recombinase</fullName>
    </submittedName>
</protein>
<evidence type="ECO:0000256" key="1">
    <source>
        <dbReference type="ARBA" id="ARBA00023172"/>
    </source>
</evidence>
<accession>T0Z8T2</accession>
<dbReference type="EMBL" id="AUZY01008914">
    <property type="protein sequence ID" value="EQD44396.1"/>
    <property type="molecule type" value="Genomic_DNA"/>
</dbReference>
<dbReference type="Pfam" id="PF00589">
    <property type="entry name" value="Phage_integrase"/>
    <property type="match status" value="1"/>
</dbReference>
<reference evidence="3" key="1">
    <citation type="submission" date="2013-08" db="EMBL/GenBank/DDBJ databases">
        <authorList>
            <person name="Mendez C."/>
            <person name="Richter M."/>
            <person name="Ferrer M."/>
            <person name="Sanchez J."/>
        </authorList>
    </citation>
    <scope>NUCLEOTIDE SEQUENCE</scope>
</reference>
<proteinExistence type="predicted"/>
<dbReference type="GO" id="GO:0003677">
    <property type="term" value="F:DNA binding"/>
    <property type="evidence" value="ECO:0007669"/>
    <property type="project" value="InterPro"/>
</dbReference>
<name>T0Z8T2_9ZZZZ</name>
<dbReference type="AlphaFoldDB" id="T0Z8T2"/>
<dbReference type="GO" id="GO:0006310">
    <property type="term" value="P:DNA recombination"/>
    <property type="evidence" value="ECO:0007669"/>
    <property type="project" value="UniProtKB-KW"/>
</dbReference>
<organism evidence="3">
    <name type="scientific">mine drainage metagenome</name>
    <dbReference type="NCBI Taxonomy" id="410659"/>
    <lineage>
        <taxon>unclassified sequences</taxon>
        <taxon>metagenomes</taxon>
        <taxon>ecological metagenomes</taxon>
    </lineage>
</organism>
<comment type="caution">
    <text evidence="3">The sequence shown here is derived from an EMBL/GenBank/DDBJ whole genome shotgun (WGS) entry which is preliminary data.</text>
</comment>
<dbReference type="InterPro" id="IPR002104">
    <property type="entry name" value="Integrase_catalytic"/>
</dbReference>
<evidence type="ECO:0000259" key="2">
    <source>
        <dbReference type="PROSITE" id="PS51898"/>
    </source>
</evidence>
<feature type="domain" description="Tyr recombinase" evidence="2">
    <location>
        <begin position="85"/>
        <end position="159"/>
    </location>
</feature>